<sequence length="486" mass="53597">MPFPSIWTSLRAVLLWQVALPMLALLALILAGALAVISELSEQRLQRDLRQVARAIHLPVSQALERKDFAQLQTSLESVFDISEVYGAYLFDENGGRLVSFGAVNPTQAQADEALQLTERGEFAQYERIRGRNVYSFFLPLFDTSGQPSGLLQVTRLRADIERELTQLKAWSWLGFAAVALLILGTLALTHQRSVGRPLQALLTSMRQVSAGQISHRAKPVGPQEIQELASTLNGMLDAIAKAEQQAAEQRKAGEILTEKLRQTETLAALGQLSGGVAHELGAPLTVVDGRARRLLRHTTAPQDVAELEDIREQTRRMTAIVEQLLSYGRSSRHQHRPIALTDWLEQTLQHNRAAFHATQIQAGPEVSVYGDALSLEQVLSNLLRNAWQAPEVNQVAIRWSVTDGTLQLSVEDNGKGIATDQRERIFEPFFTTKQPGDGTGLGLAIAQRVLREHNGQLRVSDSALGGACFTLTLPVHRTDQGTHHE</sequence>
<comment type="catalytic activity">
    <reaction evidence="1">
        <text>ATP + protein L-histidine = ADP + protein N-phospho-L-histidine.</text>
        <dbReference type="EC" id="2.7.13.3"/>
    </reaction>
</comment>
<feature type="domain" description="Histidine kinase" evidence="14">
    <location>
        <begin position="276"/>
        <end position="478"/>
    </location>
</feature>
<dbReference type="GO" id="GO:0000155">
    <property type="term" value="F:phosphorelay sensor kinase activity"/>
    <property type="evidence" value="ECO:0007669"/>
    <property type="project" value="InterPro"/>
</dbReference>
<feature type="transmembrane region" description="Helical" evidence="13">
    <location>
        <begin position="170"/>
        <end position="190"/>
    </location>
</feature>
<gene>
    <name evidence="16" type="ORF">NFC81_11455</name>
</gene>
<evidence type="ECO:0000256" key="5">
    <source>
        <dbReference type="ARBA" id="ARBA00022553"/>
    </source>
</evidence>
<feature type="domain" description="HAMP" evidence="15">
    <location>
        <begin position="193"/>
        <end position="245"/>
    </location>
</feature>
<keyword evidence="16" id="KW-0067">ATP-binding</keyword>
<dbReference type="PANTHER" id="PTHR45436:SF5">
    <property type="entry name" value="SENSOR HISTIDINE KINASE TRCS"/>
    <property type="match status" value="1"/>
</dbReference>
<dbReference type="CDD" id="cd00082">
    <property type="entry name" value="HisKA"/>
    <property type="match status" value="1"/>
</dbReference>
<dbReference type="SUPFAM" id="SSF158472">
    <property type="entry name" value="HAMP domain-like"/>
    <property type="match status" value="1"/>
</dbReference>
<dbReference type="PROSITE" id="PS50885">
    <property type="entry name" value="HAMP"/>
    <property type="match status" value="1"/>
</dbReference>
<evidence type="ECO:0000256" key="11">
    <source>
        <dbReference type="ARBA" id="ARBA00023136"/>
    </source>
</evidence>
<keyword evidence="12" id="KW-0175">Coiled coil</keyword>
<dbReference type="InterPro" id="IPR003661">
    <property type="entry name" value="HisK_dim/P_dom"/>
</dbReference>
<dbReference type="InterPro" id="IPR005467">
    <property type="entry name" value="His_kinase_dom"/>
</dbReference>
<evidence type="ECO:0000313" key="16">
    <source>
        <dbReference type="EMBL" id="WLD57331.1"/>
    </source>
</evidence>
<dbReference type="EMBL" id="CP101717">
    <property type="protein sequence ID" value="WLD57331.1"/>
    <property type="molecule type" value="Genomic_DNA"/>
</dbReference>
<keyword evidence="4" id="KW-1003">Cell membrane</keyword>
<dbReference type="AlphaFoldDB" id="A0AB38YE13"/>
<dbReference type="InterPro" id="IPR003660">
    <property type="entry name" value="HAMP_dom"/>
</dbReference>
<evidence type="ECO:0000256" key="8">
    <source>
        <dbReference type="ARBA" id="ARBA00022777"/>
    </source>
</evidence>
<organism evidence="16">
    <name type="scientific">Salinispirillum sp. LH 10-3-1</name>
    <dbReference type="NCBI Taxonomy" id="2952525"/>
    <lineage>
        <taxon>Bacteria</taxon>
        <taxon>Pseudomonadati</taxon>
        <taxon>Pseudomonadota</taxon>
        <taxon>Gammaproteobacteria</taxon>
        <taxon>Oceanospirillales</taxon>
        <taxon>Saccharospirillaceae</taxon>
        <taxon>Salinispirillum</taxon>
    </lineage>
</organism>
<dbReference type="Pfam" id="PF00672">
    <property type="entry name" value="HAMP"/>
    <property type="match status" value="1"/>
</dbReference>
<reference evidence="16" key="1">
    <citation type="submission" date="2022-07" db="EMBL/GenBank/DDBJ databases">
        <title>Complete genome sequence of Salinispirillum sp. LH10-3-1 capable of multiple carbohydrate inversion isolated from a soda lake.</title>
        <authorList>
            <person name="Liu J."/>
            <person name="Zhai Y."/>
            <person name="Zhang H."/>
            <person name="Yang H."/>
            <person name="Qu J."/>
            <person name="Li J."/>
        </authorList>
    </citation>
    <scope>NUCLEOTIDE SEQUENCE</scope>
    <source>
        <strain evidence="16">LH 10-3-1</strain>
    </source>
</reference>
<dbReference type="CDD" id="cd06225">
    <property type="entry name" value="HAMP"/>
    <property type="match status" value="1"/>
</dbReference>
<dbReference type="SUPFAM" id="SSF103190">
    <property type="entry name" value="Sensory domain-like"/>
    <property type="match status" value="1"/>
</dbReference>
<evidence type="ECO:0000256" key="4">
    <source>
        <dbReference type="ARBA" id="ARBA00022475"/>
    </source>
</evidence>
<dbReference type="SMART" id="SM00387">
    <property type="entry name" value="HATPase_c"/>
    <property type="match status" value="1"/>
</dbReference>
<dbReference type="SMART" id="SM00388">
    <property type="entry name" value="HisKA"/>
    <property type="match status" value="1"/>
</dbReference>
<evidence type="ECO:0000256" key="12">
    <source>
        <dbReference type="SAM" id="Coils"/>
    </source>
</evidence>
<dbReference type="Pfam" id="PF02518">
    <property type="entry name" value="HATPase_c"/>
    <property type="match status" value="1"/>
</dbReference>
<evidence type="ECO:0000259" key="14">
    <source>
        <dbReference type="PROSITE" id="PS50109"/>
    </source>
</evidence>
<dbReference type="Pfam" id="PF00512">
    <property type="entry name" value="HisKA"/>
    <property type="match status" value="1"/>
</dbReference>
<dbReference type="RefSeq" id="WP_304994617.1">
    <property type="nucleotide sequence ID" value="NZ_CP101717.1"/>
</dbReference>
<evidence type="ECO:0000256" key="2">
    <source>
        <dbReference type="ARBA" id="ARBA00004651"/>
    </source>
</evidence>
<evidence type="ECO:0000259" key="15">
    <source>
        <dbReference type="PROSITE" id="PS50885"/>
    </source>
</evidence>
<keyword evidence="6" id="KW-0808">Transferase</keyword>
<dbReference type="PANTHER" id="PTHR45436">
    <property type="entry name" value="SENSOR HISTIDINE KINASE YKOH"/>
    <property type="match status" value="1"/>
</dbReference>
<evidence type="ECO:0000256" key="10">
    <source>
        <dbReference type="ARBA" id="ARBA00023012"/>
    </source>
</evidence>
<comment type="subcellular location">
    <subcellularLocation>
        <location evidence="2">Cell membrane</location>
        <topology evidence="2">Multi-pass membrane protein</topology>
    </subcellularLocation>
</comment>
<keyword evidence="9 13" id="KW-1133">Transmembrane helix</keyword>
<dbReference type="Gene3D" id="1.10.287.130">
    <property type="match status" value="1"/>
</dbReference>
<name>A0AB38YE13_9GAMM</name>
<dbReference type="GO" id="GO:0005524">
    <property type="term" value="F:ATP binding"/>
    <property type="evidence" value="ECO:0007669"/>
    <property type="project" value="UniProtKB-KW"/>
</dbReference>
<evidence type="ECO:0000256" key="13">
    <source>
        <dbReference type="SAM" id="Phobius"/>
    </source>
</evidence>
<accession>A0AB38YE13</accession>
<dbReference type="SUPFAM" id="SSF55874">
    <property type="entry name" value="ATPase domain of HSP90 chaperone/DNA topoisomerase II/histidine kinase"/>
    <property type="match status" value="1"/>
</dbReference>
<dbReference type="Gene3D" id="3.30.565.10">
    <property type="entry name" value="Histidine kinase-like ATPase, C-terminal domain"/>
    <property type="match status" value="1"/>
</dbReference>
<dbReference type="InterPro" id="IPR003594">
    <property type="entry name" value="HATPase_dom"/>
</dbReference>
<keyword evidence="8" id="KW-0418">Kinase</keyword>
<keyword evidence="7 13" id="KW-0812">Transmembrane</keyword>
<dbReference type="InterPro" id="IPR004358">
    <property type="entry name" value="Sig_transdc_His_kin-like_C"/>
</dbReference>
<keyword evidence="16" id="KW-0547">Nucleotide-binding</keyword>
<dbReference type="InterPro" id="IPR050428">
    <property type="entry name" value="TCS_sensor_his_kinase"/>
</dbReference>
<dbReference type="PRINTS" id="PR00344">
    <property type="entry name" value="BCTRLSENSOR"/>
</dbReference>
<keyword evidence="11 13" id="KW-0472">Membrane</keyword>
<dbReference type="SUPFAM" id="SSF47384">
    <property type="entry name" value="Homodimeric domain of signal transducing histidine kinase"/>
    <property type="match status" value="1"/>
</dbReference>
<feature type="coiled-coil region" evidence="12">
    <location>
        <begin position="226"/>
        <end position="260"/>
    </location>
</feature>
<keyword evidence="10" id="KW-0902">Two-component regulatory system</keyword>
<dbReference type="EC" id="2.7.13.3" evidence="3"/>
<evidence type="ECO:0000256" key="6">
    <source>
        <dbReference type="ARBA" id="ARBA00022679"/>
    </source>
</evidence>
<dbReference type="PROSITE" id="PS50109">
    <property type="entry name" value="HIS_KIN"/>
    <property type="match status" value="1"/>
</dbReference>
<evidence type="ECO:0000256" key="3">
    <source>
        <dbReference type="ARBA" id="ARBA00012438"/>
    </source>
</evidence>
<dbReference type="InterPro" id="IPR029151">
    <property type="entry name" value="Sensor-like_sf"/>
</dbReference>
<dbReference type="CDD" id="cd00075">
    <property type="entry name" value="HATPase"/>
    <property type="match status" value="1"/>
</dbReference>
<evidence type="ECO:0000256" key="7">
    <source>
        <dbReference type="ARBA" id="ARBA00022692"/>
    </source>
</evidence>
<proteinExistence type="predicted"/>
<dbReference type="InterPro" id="IPR036097">
    <property type="entry name" value="HisK_dim/P_sf"/>
</dbReference>
<dbReference type="Gene3D" id="6.10.340.10">
    <property type="match status" value="1"/>
</dbReference>
<keyword evidence="5" id="KW-0597">Phosphoprotein</keyword>
<dbReference type="GO" id="GO:0005886">
    <property type="term" value="C:plasma membrane"/>
    <property type="evidence" value="ECO:0007669"/>
    <property type="project" value="UniProtKB-SubCell"/>
</dbReference>
<protein>
    <recommendedName>
        <fullName evidence="3">histidine kinase</fullName>
        <ecNumber evidence="3">2.7.13.3</ecNumber>
    </recommendedName>
</protein>
<evidence type="ECO:0000256" key="9">
    <source>
        <dbReference type="ARBA" id="ARBA00022989"/>
    </source>
</evidence>
<dbReference type="InterPro" id="IPR036890">
    <property type="entry name" value="HATPase_C_sf"/>
</dbReference>
<evidence type="ECO:0000256" key="1">
    <source>
        <dbReference type="ARBA" id="ARBA00000085"/>
    </source>
</evidence>
<dbReference type="SMART" id="SM00304">
    <property type="entry name" value="HAMP"/>
    <property type="match status" value="1"/>
</dbReference>